<comment type="caution">
    <text evidence="2">The sequence shown here is derived from an EMBL/GenBank/DDBJ whole genome shotgun (WGS) entry which is preliminary data.</text>
</comment>
<feature type="region of interest" description="Disordered" evidence="1">
    <location>
        <begin position="1"/>
        <end position="64"/>
    </location>
</feature>
<sequence length="252" mass="27675">MRKGWGAGTAQPGAEQAQGVESTSISACREGAKRMETGSSSGAQCQDQRPWAQTGPQEVPSKHQETLLSVRVTEHWHRLPREVVESPTLGILRSCLDTALGNQLWVALLEQMSSRGPFRPQPFCDSPRPPTDLGFSFDANKQQRQLIAELENKNRNQIVFLDPLLKGVAASLTISPADAAAVPLFPGSRFTFFADLLKIILPAAERQELHCYLVLPSANPANSSQQGKAFRWQQENKSAAMEWSEQVEKLGG</sequence>
<keyword evidence="3" id="KW-1185">Reference proteome</keyword>
<evidence type="ECO:0000256" key="1">
    <source>
        <dbReference type="SAM" id="MobiDB-lite"/>
    </source>
</evidence>
<organism evidence="2 3">
    <name type="scientific">Mycteria americana</name>
    <name type="common">Wood stork</name>
    <dbReference type="NCBI Taxonomy" id="33587"/>
    <lineage>
        <taxon>Eukaryota</taxon>
        <taxon>Metazoa</taxon>
        <taxon>Chordata</taxon>
        <taxon>Craniata</taxon>
        <taxon>Vertebrata</taxon>
        <taxon>Euteleostomi</taxon>
        <taxon>Archelosauria</taxon>
        <taxon>Archosauria</taxon>
        <taxon>Dinosauria</taxon>
        <taxon>Saurischia</taxon>
        <taxon>Theropoda</taxon>
        <taxon>Coelurosauria</taxon>
        <taxon>Aves</taxon>
        <taxon>Neognathae</taxon>
        <taxon>Neoaves</taxon>
        <taxon>Aequornithes</taxon>
        <taxon>Ciconiiformes</taxon>
        <taxon>Ciconiidae</taxon>
        <taxon>Mycteria</taxon>
    </lineage>
</organism>
<protein>
    <submittedName>
        <fullName evidence="2">Uncharacterized protein</fullName>
    </submittedName>
</protein>
<reference evidence="2 3" key="1">
    <citation type="journal article" date="2023" name="J. Hered.">
        <title>Chromosome-level genome of the wood stork (Mycteria americana) provides insight into avian chromosome evolution.</title>
        <authorList>
            <person name="Flamio R. Jr."/>
            <person name="Ramstad K.M."/>
        </authorList>
    </citation>
    <scope>NUCLEOTIDE SEQUENCE [LARGE SCALE GENOMIC DNA]</scope>
    <source>
        <strain evidence="2">JAX WOST 10</strain>
    </source>
</reference>
<name>A0AAN7RY83_MYCAM</name>
<evidence type="ECO:0000313" key="3">
    <source>
        <dbReference type="Proteomes" id="UP001333110"/>
    </source>
</evidence>
<feature type="compositionally biased region" description="Polar residues" evidence="1">
    <location>
        <begin position="37"/>
        <end position="47"/>
    </location>
</feature>
<evidence type="ECO:0000313" key="2">
    <source>
        <dbReference type="EMBL" id="KAK4825064.1"/>
    </source>
</evidence>
<gene>
    <name evidence="2" type="ORF">QYF61_023068</name>
</gene>
<accession>A0AAN7RY83</accession>
<dbReference type="EMBL" id="JAUNZN010000003">
    <property type="protein sequence ID" value="KAK4825064.1"/>
    <property type="molecule type" value="Genomic_DNA"/>
</dbReference>
<proteinExistence type="predicted"/>
<dbReference type="Proteomes" id="UP001333110">
    <property type="component" value="Unassembled WGS sequence"/>
</dbReference>
<dbReference type="AlphaFoldDB" id="A0AAN7RY83"/>